<organism evidence="1 2">
    <name type="scientific">Avena sativa</name>
    <name type="common">Oat</name>
    <dbReference type="NCBI Taxonomy" id="4498"/>
    <lineage>
        <taxon>Eukaryota</taxon>
        <taxon>Viridiplantae</taxon>
        <taxon>Streptophyta</taxon>
        <taxon>Embryophyta</taxon>
        <taxon>Tracheophyta</taxon>
        <taxon>Spermatophyta</taxon>
        <taxon>Magnoliopsida</taxon>
        <taxon>Liliopsida</taxon>
        <taxon>Poales</taxon>
        <taxon>Poaceae</taxon>
        <taxon>BOP clade</taxon>
        <taxon>Pooideae</taxon>
        <taxon>Poodae</taxon>
        <taxon>Poeae</taxon>
        <taxon>Poeae Chloroplast Group 1 (Aveneae type)</taxon>
        <taxon>Aveninae</taxon>
        <taxon>Avena</taxon>
    </lineage>
</organism>
<reference evidence="1" key="2">
    <citation type="submission" date="2025-09" db="UniProtKB">
        <authorList>
            <consortium name="EnsemblPlants"/>
        </authorList>
    </citation>
    <scope>IDENTIFICATION</scope>
</reference>
<accession>A0ACD6A9U4</accession>
<reference evidence="1" key="1">
    <citation type="submission" date="2021-05" db="EMBL/GenBank/DDBJ databases">
        <authorList>
            <person name="Scholz U."/>
            <person name="Mascher M."/>
            <person name="Fiebig A."/>
        </authorList>
    </citation>
    <scope>NUCLEOTIDE SEQUENCE [LARGE SCALE GENOMIC DNA]</scope>
</reference>
<sequence length="383" mass="42135">MAAASGSSSRPSWTNLAPDLLGLVLARLPSHVDRVRVSAVCPAWRSSARLQGPLPTLLPWLGLGDGAFLSLPDGAIIHRLPVPDDVLCQVSTGSALYLVHADGSRSLMRLSSSAATALAVVVPEYFRFEIKSLHKHLAQNIRKAVVSDHLSAVLIRSKVRISGSVMLSTRKPQRRVTTSRSPVSVWHHSLGGTNKVIADIAIFKGELYELTTGQELFVLNHRRRLETDKSCIPGVPWQSPNRLVKKKYYLVVSADQLLMVKRVISLAPAFQQPASRFEVFEATNLRSGHGRWRKVDNLNGRALFISEGCSQSLPATTIGVREDCIYFVAEGNNTSYSGKKIHEGPFLDSGVYNMREQTTTPLPFETVRAAHRGPLSSTWIFPE</sequence>
<proteinExistence type="predicted"/>
<dbReference type="EnsemblPlants" id="AVESA.00010b.r2.7DG1340170.1">
    <property type="protein sequence ID" value="AVESA.00010b.r2.7DG1340170.1.CDS.1"/>
    <property type="gene ID" value="AVESA.00010b.r2.7DG1340170"/>
</dbReference>
<name>A0ACD6A9U4_AVESA</name>
<evidence type="ECO:0000313" key="2">
    <source>
        <dbReference type="Proteomes" id="UP001732700"/>
    </source>
</evidence>
<keyword evidence="2" id="KW-1185">Reference proteome</keyword>
<protein>
    <submittedName>
        <fullName evidence="1">Uncharacterized protein</fullName>
    </submittedName>
</protein>
<evidence type="ECO:0000313" key="1">
    <source>
        <dbReference type="EnsemblPlants" id="AVESA.00010b.r2.7DG1340170.1.CDS.1"/>
    </source>
</evidence>
<dbReference type="Proteomes" id="UP001732700">
    <property type="component" value="Chromosome 7D"/>
</dbReference>